<reference evidence="1 2" key="1">
    <citation type="submission" date="2019-07" db="EMBL/GenBank/DDBJ databases">
        <authorList>
            <person name="Jastrzebski P J."/>
            <person name="Paukszto L."/>
            <person name="Jastrzebski P J."/>
        </authorList>
    </citation>
    <scope>NUCLEOTIDE SEQUENCE [LARGE SCALE GENOMIC DNA]</scope>
    <source>
        <strain evidence="1 2">WMS-il1</strain>
    </source>
</reference>
<accession>A0A564Z8M6</accession>
<keyword evidence="2" id="KW-1185">Reference proteome</keyword>
<sequence length="79" mass="9698">MNRLFCTITLRKLNYLNVKENSFIRNNRPFIYKSCILRITLKYYFSEERKFIEEHMLTTFKSEYTPPQKSQESELGMKF</sequence>
<dbReference type="AlphaFoldDB" id="A0A564Z8M6"/>
<proteinExistence type="predicted"/>
<evidence type="ECO:0000313" key="2">
    <source>
        <dbReference type="Proteomes" id="UP000321570"/>
    </source>
</evidence>
<dbReference type="Proteomes" id="UP000321570">
    <property type="component" value="Unassembled WGS sequence"/>
</dbReference>
<evidence type="ECO:0000313" key="1">
    <source>
        <dbReference type="EMBL" id="VUZ55871.1"/>
    </source>
</evidence>
<protein>
    <submittedName>
        <fullName evidence="1">Uncharacterized protein</fullName>
    </submittedName>
</protein>
<gene>
    <name evidence="1" type="ORF">WMSIL1_LOCUS13767</name>
</gene>
<dbReference type="EMBL" id="CABIJS010000697">
    <property type="protein sequence ID" value="VUZ55871.1"/>
    <property type="molecule type" value="Genomic_DNA"/>
</dbReference>
<organism evidence="1 2">
    <name type="scientific">Hymenolepis diminuta</name>
    <name type="common">Rat tapeworm</name>
    <dbReference type="NCBI Taxonomy" id="6216"/>
    <lineage>
        <taxon>Eukaryota</taxon>
        <taxon>Metazoa</taxon>
        <taxon>Spiralia</taxon>
        <taxon>Lophotrochozoa</taxon>
        <taxon>Platyhelminthes</taxon>
        <taxon>Cestoda</taxon>
        <taxon>Eucestoda</taxon>
        <taxon>Cyclophyllidea</taxon>
        <taxon>Hymenolepididae</taxon>
        <taxon>Hymenolepis</taxon>
    </lineage>
</organism>
<name>A0A564Z8M6_HYMDI</name>